<reference evidence="2" key="2">
    <citation type="submission" date="2024-07" db="EMBL/GenBank/DDBJ databases">
        <title>Streptomyces haneummycinica sp. nov., a new antibiotic-producing actinobacterium isolated from marine sediment.</title>
        <authorList>
            <person name="Uemura M."/>
            <person name="Hamada M."/>
            <person name="Hirano S."/>
            <person name="Kobayashi K."/>
            <person name="Ohshiro T."/>
            <person name="Kobayashi T."/>
            <person name="Terahara T."/>
        </authorList>
    </citation>
    <scope>NUCLEOTIDE SEQUENCE</scope>
    <source>
        <strain evidence="2">KM77-8</strain>
    </source>
</reference>
<accession>A0AAT9HGX1</accession>
<dbReference type="AlphaFoldDB" id="A0AAT9HGX1"/>
<protein>
    <submittedName>
        <fullName evidence="2">Uncharacterized protein</fullName>
    </submittedName>
</protein>
<organism evidence="2">
    <name type="scientific">Streptomyces haneummycinicus</name>
    <dbReference type="NCBI Taxonomy" id="3074435"/>
    <lineage>
        <taxon>Bacteria</taxon>
        <taxon>Bacillati</taxon>
        <taxon>Actinomycetota</taxon>
        <taxon>Actinomycetes</taxon>
        <taxon>Kitasatosporales</taxon>
        <taxon>Streptomycetaceae</taxon>
        <taxon>Streptomyces</taxon>
    </lineage>
</organism>
<evidence type="ECO:0000256" key="1">
    <source>
        <dbReference type="SAM" id="MobiDB-lite"/>
    </source>
</evidence>
<feature type="region of interest" description="Disordered" evidence="1">
    <location>
        <begin position="1"/>
        <end position="84"/>
    </location>
</feature>
<proteinExistence type="predicted"/>
<name>A0AAT9HGX1_9ACTN</name>
<dbReference type="EMBL" id="AP035768">
    <property type="protein sequence ID" value="BFO16654.1"/>
    <property type="molecule type" value="Genomic_DNA"/>
</dbReference>
<evidence type="ECO:0000313" key="2">
    <source>
        <dbReference type="EMBL" id="BFO16654.1"/>
    </source>
</evidence>
<feature type="compositionally biased region" description="Low complexity" evidence="1">
    <location>
        <begin position="50"/>
        <end position="63"/>
    </location>
</feature>
<gene>
    <name evidence="2" type="ORF">SHKM778_30420</name>
</gene>
<reference evidence="2" key="1">
    <citation type="submission" date="2024-06" db="EMBL/GenBank/DDBJ databases">
        <authorList>
            <consortium name="consrtm"/>
            <person name="Uemura M."/>
            <person name="Terahara T."/>
        </authorList>
    </citation>
    <scope>NUCLEOTIDE SEQUENCE</scope>
    <source>
        <strain evidence="2">KM77-8</strain>
    </source>
</reference>
<sequence>MVQGVRAPGAPAVGNTGSGRGHVGVAEGAGADRGDRPGVEAGDGGQGDTGVVPVGAGAEAYGAVGEGGGERARGAPGLGLGEDGGFGEQVGEAVAGGVERLAVRLDEPGGLVAAHQRADREFVGVRGAG</sequence>